<dbReference type="Pfam" id="PF01909">
    <property type="entry name" value="NTP_transf_2"/>
    <property type="match status" value="1"/>
</dbReference>
<evidence type="ECO:0000259" key="10">
    <source>
        <dbReference type="Pfam" id="PF01909"/>
    </source>
</evidence>
<name>A0A1Z3HKA0_9CYAN</name>
<accession>A0A1Z3HKA0</accession>
<keyword evidence="2" id="KW-1277">Toxin-antitoxin system</keyword>
<gene>
    <name evidence="11" type="ORF">XM38_016880</name>
</gene>
<dbReference type="GO" id="GO:0005524">
    <property type="term" value="F:ATP binding"/>
    <property type="evidence" value="ECO:0007669"/>
    <property type="project" value="UniProtKB-KW"/>
</dbReference>
<keyword evidence="12" id="KW-1185">Reference proteome</keyword>
<evidence type="ECO:0000256" key="8">
    <source>
        <dbReference type="ARBA" id="ARBA00022842"/>
    </source>
</evidence>
<keyword evidence="3" id="KW-0808">Transferase</keyword>
<protein>
    <recommendedName>
        <fullName evidence="10">Polymerase nucleotidyl transferase domain-containing protein</fullName>
    </recommendedName>
</protein>
<dbReference type="GO" id="GO:0046872">
    <property type="term" value="F:metal ion binding"/>
    <property type="evidence" value="ECO:0007669"/>
    <property type="project" value="UniProtKB-KW"/>
</dbReference>
<dbReference type="CDD" id="cd05403">
    <property type="entry name" value="NT_KNTase_like"/>
    <property type="match status" value="1"/>
</dbReference>
<dbReference type="KEGG" id="hhg:XM38_016880"/>
<evidence type="ECO:0000256" key="2">
    <source>
        <dbReference type="ARBA" id="ARBA00022649"/>
    </source>
</evidence>
<dbReference type="InterPro" id="IPR043519">
    <property type="entry name" value="NT_sf"/>
</dbReference>
<dbReference type="GO" id="GO:0016779">
    <property type="term" value="F:nucleotidyltransferase activity"/>
    <property type="evidence" value="ECO:0007669"/>
    <property type="project" value="UniProtKB-KW"/>
</dbReference>
<evidence type="ECO:0000313" key="11">
    <source>
        <dbReference type="EMBL" id="ASC70742.1"/>
    </source>
</evidence>
<dbReference type="InterPro" id="IPR002934">
    <property type="entry name" value="Polymerase_NTP_transf_dom"/>
</dbReference>
<dbReference type="Gene3D" id="3.30.460.10">
    <property type="entry name" value="Beta Polymerase, domain 2"/>
    <property type="match status" value="1"/>
</dbReference>
<feature type="domain" description="Polymerase nucleotidyl transferase" evidence="10">
    <location>
        <begin position="19"/>
        <end position="94"/>
    </location>
</feature>
<evidence type="ECO:0000256" key="3">
    <source>
        <dbReference type="ARBA" id="ARBA00022679"/>
    </source>
</evidence>
<comment type="similarity">
    <text evidence="9">Belongs to the MntA antitoxin family.</text>
</comment>
<reference evidence="11 12" key="1">
    <citation type="journal article" date="2016" name="Biochim. Biophys. Acta">
        <title>Characterization of red-shifted phycobilisomes isolated from the chlorophyll f-containing cyanobacterium Halomicronema hongdechloris.</title>
        <authorList>
            <person name="Li Y."/>
            <person name="Lin Y."/>
            <person name="Garvey C.J."/>
            <person name="Birch D."/>
            <person name="Corkery R.W."/>
            <person name="Loughlin P.C."/>
            <person name="Scheer H."/>
            <person name="Willows R.D."/>
            <person name="Chen M."/>
        </authorList>
    </citation>
    <scope>NUCLEOTIDE SEQUENCE [LARGE SCALE GENOMIC DNA]</scope>
    <source>
        <strain evidence="11 12">C2206</strain>
    </source>
</reference>
<dbReference type="Proteomes" id="UP000191901">
    <property type="component" value="Chromosome"/>
</dbReference>
<keyword evidence="4" id="KW-0548">Nucleotidyltransferase</keyword>
<evidence type="ECO:0000256" key="7">
    <source>
        <dbReference type="ARBA" id="ARBA00022840"/>
    </source>
</evidence>
<dbReference type="RefSeq" id="WP_225889228.1">
    <property type="nucleotide sequence ID" value="NZ_CP021983.2"/>
</dbReference>
<proteinExistence type="inferred from homology"/>
<keyword evidence="6" id="KW-0547">Nucleotide-binding</keyword>
<dbReference type="PANTHER" id="PTHR33571">
    <property type="entry name" value="SSL8005 PROTEIN"/>
    <property type="match status" value="1"/>
</dbReference>
<keyword evidence="5" id="KW-0479">Metal-binding</keyword>
<dbReference type="InterPro" id="IPR052038">
    <property type="entry name" value="Type-VII_TA_antitoxin"/>
</dbReference>
<dbReference type="SUPFAM" id="SSF81301">
    <property type="entry name" value="Nucleotidyltransferase"/>
    <property type="match status" value="1"/>
</dbReference>
<evidence type="ECO:0000313" key="12">
    <source>
        <dbReference type="Proteomes" id="UP000191901"/>
    </source>
</evidence>
<dbReference type="PANTHER" id="PTHR33571:SF14">
    <property type="entry name" value="PROTEIN ADENYLYLTRANSFERASE MJ0435-RELATED"/>
    <property type="match status" value="1"/>
</dbReference>
<dbReference type="STRING" id="1641165.XM38_03710"/>
<sequence length="100" mass="11350">MTRQLQRETVLIKVRSARTTLEAMGVRSLHLFGSVARNQATQSSDVDFVVEFSHPVGFFQLLQVQHYLEDLLERPVDVGTLAALKAHLRQPVLEDMICVF</sequence>
<dbReference type="EMBL" id="CP021983">
    <property type="protein sequence ID" value="ASC70742.1"/>
    <property type="molecule type" value="Genomic_DNA"/>
</dbReference>
<evidence type="ECO:0000256" key="6">
    <source>
        <dbReference type="ARBA" id="ARBA00022741"/>
    </source>
</evidence>
<evidence type="ECO:0000256" key="5">
    <source>
        <dbReference type="ARBA" id="ARBA00022723"/>
    </source>
</evidence>
<evidence type="ECO:0000256" key="9">
    <source>
        <dbReference type="ARBA" id="ARBA00038276"/>
    </source>
</evidence>
<keyword evidence="7" id="KW-0067">ATP-binding</keyword>
<organism evidence="11 12">
    <name type="scientific">Halomicronema hongdechloris C2206</name>
    <dbReference type="NCBI Taxonomy" id="1641165"/>
    <lineage>
        <taxon>Bacteria</taxon>
        <taxon>Bacillati</taxon>
        <taxon>Cyanobacteriota</taxon>
        <taxon>Cyanophyceae</taxon>
        <taxon>Nodosilineales</taxon>
        <taxon>Nodosilineaceae</taxon>
        <taxon>Halomicronema</taxon>
    </lineage>
</organism>
<keyword evidence="8" id="KW-0460">Magnesium</keyword>
<dbReference type="AlphaFoldDB" id="A0A1Z3HKA0"/>
<evidence type="ECO:0000256" key="4">
    <source>
        <dbReference type="ARBA" id="ARBA00022695"/>
    </source>
</evidence>
<comment type="cofactor">
    <cofactor evidence="1">
        <name>Mg(2+)</name>
        <dbReference type="ChEBI" id="CHEBI:18420"/>
    </cofactor>
</comment>
<evidence type="ECO:0000256" key="1">
    <source>
        <dbReference type="ARBA" id="ARBA00001946"/>
    </source>
</evidence>